<dbReference type="SUPFAM" id="SSF116846">
    <property type="entry name" value="MIT domain"/>
    <property type="match status" value="1"/>
</dbReference>
<dbReference type="InterPro" id="IPR051866">
    <property type="entry name" value="Intracell_Sig-Traffick_Protein"/>
</dbReference>
<dbReference type="PANTHER" id="PTHR15508:SF8">
    <property type="entry name" value="LD24550P"/>
    <property type="match status" value="1"/>
</dbReference>
<dbReference type="Gene3D" id="1.10.510.10">
    <property type="entry name" value="Transferase(Phosphotransferase) domain 1"/>
    <property type="match status" value="1"/>
</dbReference>
<dbReference type="EMBL" id="UXUI01008090">
    <property type="protein sequence ID" value="VDD90463.1"/>
    <property type="molecule type" value="Genomic_DNA"/>
</dbReference>
<feature type="domain" description="Protein kinase" evidence="1">
    <location>
        <begin position="179"/>
        <end position="496"/>
    </location>
</feature>
<dbReference type="InterPro" id="IPR036181">
    <property type="entry name" value="MIT_dom_sf"/>
</dbReference>
<dbReference type="SMART" id="SM00220">
    <property type="entry name" value="S_TKc"/>
    <property type="match status" value="1"/>
</dbReference>
<evidence type="ECO:0000313" key="2">
    <source>
        <dbReference type="EMBL" id="VDD90463.1"/>
    </source>
</evidence>
<reference evidence="2 3" key="2">
    <citation type="submission" date="2018-10" db="EMBL/GenBank/DDBJ databases">
        <authorList>
            <consortium name="Pathogen Informatics"/>
        </authorList>
    </citation>
    <scope>NUCLEOTIDE SEQUENCE [LARGE SCALE GENOMIC DNA]</scope>
</reference>
<dbReference type="GO" id="GO:0005524">
    <property type="term" value="F:ATP binding"/>
    <property type="evidence" value="ECO:0007669"/>
    <property type="project" value="InterPro"/>
</dbReference>
<dbReference type="Gene3D" id="1.20.58.80">
    <property type="entry name" value="Phosphotransferase system, lactose/cellobiose-type IIA subunit"/>
    <property type="match status" value="1"/>
</dbReference>
<dbReference type="STRING" id="51028.A0A158QAK2"/>
<dbReference type="InterPro" id="IPR000719">
    <property type="entry name" value="Prot_kinase_dom"/>
</dbReference>
<dbReference type="InterPro" id="IPR036871">
    <property type="entry name" value="PX_dom_sf"/>
</dbReference>
<accession>A0A158QAK2</accession>
<dbReference type="InterPro" id="IPR007330">
    <property type="entry name" value="MIT_dom"/>
</dbReference>
<dbReference type="AlphaFoldDB" id="A0A158QAK2"/>
<dbReference type="SUPFAM" id="SSF64268">
    <property type="entry name" value="PX domain"/>
    <property type="match status" value="1"/>
</dbReference>
<reference evidence="4" key="1">
    <citation type="submission" date="2016-04" db="UniProtKB">
        <authorList>
            <consortium name="WormBaseParasite"/>
        </authorList>
    </citation>
    <scope>IDENTIFICATION</scope>
</reference>
<dbReference type="InterPro" id="IPR001683">
    <property type="entry name" value="PX_dom"/>
</dbReference>
<dbReference type="Pfam" id="PF00787">
    <property type="entry name" value="PX"/>
    <property type="match status" value="1"/>
</dbReference>
<gene>
    <name evidence="2" type="ORF">EVEC_LOCUS5214</name>
</gene>
<dbReference type="PROSITE" id="PS50011">
    <property type="entry name" value="PROTEIN_KINASE_DOM"/>
    <property type="match status" value="1"/>
</dbReference>
<evidence type="ECO:0000259" key="1">
    <source>
        <dbReference type="PROSITE" id="PS50011"/>
    </source>
</evidence>
<dbReference type="GO" id="GO:0035091">
    <property type="term" value="F:phosphatidylinositol binding"/>
    <property type="evidence" value="ECO:0007669"/>
    <property type="project" value="InterPro"/>
</dbReference>
<dbReference type="WBParaSite" id="EVEC_0000560301-mRNA-1">
    <property type="protein sequence ID" value="EVEC_0000560301-mRNA-1"/>
    <property type="gene ID" value="EVEC_0000560301"/>
</dbReference>
<name>A0A158QAK2_ENTVE</name>
<sequence length="522" mass="58655">MSVLLSDISSCTNSFSRILFSPNTEWSLNAEVTGSSTHVSNNTYLKAIPRNSLELDNRIFSLNARYRELNRLWNQLSKTHKQLYLRGVFPSFAPSKLFGSMDPAVITERVDATTRLLNFAFGSEVLRKAISLHRFFEPKDVSAGVVGQSSSRVSIRGSLQSPSSSAHSASNGLSLFPSLPQPEAVGSPTVNNDYLTVAAHFVSAAQKAESENAFELAFQCYKGAVKVLLQGVQFERDLPRRNRVRKKTAKYLLKAEKLYRSYLSFDGSAFEAASWLSRYLAFASQSLLRRNKSWSYCIIGALPSFQAQKRVYLVKISDDEPKLVIKLLEKYGLKSIIPVDVPHMVQLHKFFDTDSCIILLLEHMKHGRLWDFLLCFHEALAKAKLTLKEGQKWSRICQLPESLIAFWISQLTKILNIFGGVTEAADRWSIGAILFELLCGQKLSEVCLHGFHTTGELPVPDCVAISFAARDLLSRLLAEDPAERMSDDEIREHPFFEGIVWPIVTSGQIPKCISRFAKMLFL</sequence>
<dbReference type="SMART" id="SM00745">
    <property type="entry name" value="MIT"/>
    <property type="match status" value="1"/>
</dbReference>
<evidence type="ECO:0000313" key="4">
    <source>
        <dbReference type="WBParaSite" id="EVEC_0000560301-mRNA-1"/>
    </source>
</evidence>
<dbReference type="InterPro" id="IPR011009">
    <property type="entry name" value="Kinase-like_dom_sf"/>
</dbReference>
<protein>
    <submittedName>
        <fullName evidence="4">Protein kinase domain-containing protein</fullName>
    </submittedName>
</protein>
<evidence type="ECO:0000313" key="3">
    <source>
        <dbReference type="Proteomes" id="UP000274131"/>
    </source>
</evidence>
<dbReference type="Proteomes" id="UP000274131">
    <property type="component" value="Unassembled WGS sequence"/>
</dbReference>
<dbReference type="SUPFAM" id="SSF56112">
    <property type="entry name" value="Protein kinase-like (PK-like)"/>
    <property type="match status" value="1"/>
</dbReference>
<dbReference type="Gene3D" id="3.30.1520.10">
    <property type="entry name" value="Phox-like domain"/>
    <property type="match status" value="1"/>
</dbReference>
<keyword evidence="3" id="KW-1185">Reference proteome</keyword>
<organism evidence="4">
    <name type="scientific">Enterobius vermicularis</name>
    <name type="common">Human pinworm</name>
    <dbReference type="NCBI Taxonomy" id="51028"/>
    <lineage>
        <taxon>Eukaryota</taxon>
        <taxon>Metazoa</taxon>
        <taxon>Ecdysozoa</taxon>
        <taxon>Nematoda</taxon>
        <taxon>Chromadorea</taxon>
        <taxon>Rhabditida</taxon>
        <taxon>Spirurina</taxon>
        <taxon>Oxyuridomorpha</taxon>
        <taxon>Oxyuroidea</taxon>
        <taxon>Oxyuridae</taxon>
        <taxon>Enterobius</taxon>
    </lineage>
</organism>
<dbReference type="GO" id="GO:0004672">
    <property type="term" value="F:protein kinase activity"/>
    <property type="evidence" value="ECO:0007669"/>
    <property type="project" value="InterPro"/>
</dbReference>
<dbReference type="OrthoDB" id="1278353at2759"/>
<dbReference type="CDD" id="cd02677">
    <property type="entry name" value="MIT_SNX15"/>
    <property type="match status" value="1"/>
</dbReference>
<proteinExistence type="predicted"/>
<dbReference type="PANTHER" id="PTHR15508">
    <property type="entry name" value="RIBOSOMAL PROTEIN S6 KINASE"/>
    <property type="match status" value="1"/>
</dbReference>
<dbReference type="Pfam" id="PF04212">
    <property type="entry name" value="MIT"/>
    <property type="match status" value="1"/>
</dbReference>